<feature type="domain" description="Acyl-CoA thioesterase 2 C-terminal" evidence="1">
    <location>
        <begin position="93"/>
        <end position="196"/>
    </location>
</feature>
<dbReference type="InterPro" id="IPR025652">
    <property type="entry name" value="TesB_C"/>
</dbReference>
<evidence type="ECO:0000259" key="1">
    <source>
        <dbReference type="Pfam" id="PF02551"/>
    </source>
</evidence>
<comment type="caution">
    <text evidence="2">The sequence shown here is derived from an EMBL/GenBank/DDBJ whole genome shotgun (WGS) entry which is preliminary data.</text>
</comment>
<dbReference type="EMBL" id="LSSN01000340">
    <property type="protein sequence ID" value="OMJ24450.1"/>
    <property type="molecule type" value="Genomic_DNA"/>
</dbReference>
<evidence type="ECO:0000313" key="3">
    <source>
        <dbReference type="Proteomes" id="UP000187283"/>
    </source>
</evidence>
<keyword evidence="3" id="KW-1185">Reference proteome</keyword>
<dbReference type="SUPFAM" id="SSF54637">
    <property type="entry name" value="Thioesterase/thiol ester dehydrase-isomerase"/>
    <property type="match status" value="1"/>
</dbReference>
<name>A0A1R1YC49_9FUNG</name>
<reference evidence="2 3" key="1">
    <citation type="submission" date="2017-01" db="EMBL/GenBank/DDBJ databases">
        <authorList>
            <person name="Mah S.A."/>
            <person name="Swanson W.J."/>
            <person name="Moy G.W."/>
            <person name="Vacquier V.D."/>
        </authorList>
    </citation>
    <scope>NUCLEOTIDE SEQUENCE [LARGE SCALE GENOMIC DNA]</scope>
    <source>
        <strain evidence="2 3">GSMNP</strain>
    </source>
</reference>
<dbReference type="AlphaFoldDB" id="A0A1R1YC49"/>
<dbReference type="GO" id="GO:0009062">
    <property type="term" value="P:fatty acid catabolic process"/>
    <property type="evidence" value="ECO:0007669"/>
    <property type="project" value="TreeGrafter"/>
</dbReference>
<evidence type="ECO:0000313" key="2">
    <source>
        <dbReference type="EMBL" id="OMJ24450.1"/>
    </source>
</evidence>
<protein>
    <submittedName>
        <fullName evidence="2">Acyl-coenzyme A thioesterase 8</fullName>
    </submittedName>
</protein>
<accession>A0A1R1YC49</accession>
<proteinExistence type="predicted"/>
<gene>
    <name evidence="2" type="ORF">AYI70_g1574</name>
</gene>
<sequence length="241" mass="27468">MPRVYPPEVDAIYKPISKNFTHSDFAGEFTTNLFDTAKFISKSATALEPDLVPSFNSLFNHYKDENKSSSSSNVGADENAKKIPNILTPYTLRWVKIDQKLGDKSAQLHTIFLGCISDFMLALTNMLPYTFGYNRGKITVPMTVSLDHSMWFHREFRVDEWLLFELESPRLINGRGFLYGNFYNQKGLHVATIAQENLFRSEIKDHVNAIPKFLFSRSPPKLIDSEFPNEKPSTTSIGSKL</sequence>
<dbReference type="InterPro" id="IPR029069">
    <property type="entry name" value="HotDog_dom_sf"/>
</dbReference>
<dbReference type="Proteomes" id="UP000187283">
    <property type="component" value="Unassembled WGS sequence"/>
</dbReference>
<organism evidence="2 3">
    <name type="scientific">Smittium culicis</name>
    <dbReference type="NCBI Taxonomy" id="133412"/>
    <lineage>
        <taxon>Eukaryota</taxon>
        <taxon>Fungi</taxon>
        <taxon>Fungi incertae sedis</taxon>
        <taxon>Zoopagomycota</taxon>
        <taxon>Kickxellomycotina</taxon>
        <taxon>Harpellomycetes</taxon>
        <taxon>Harpellales</taxon>
        <taxon>Legeriomycetaceae</taxon>
        <taxon>Smittium</taxon>
    </lineage>
</organism>
<dbReference type="Pfam" id="PF02551">
    <property type="entry name" value="Acyl_CoA_thio"/>
    <property type="match status" value="1"/>
</dbReference>
<dbReference type="GO" id="GO:0006637">
    <property type="term" value="P:acyl-CoA metabolic process"/>
    <property type="evidence" value="ECO:0007669"/>
    <property type="project" value="InterPro"/>
</dbReference>
<dbReference type="OrthoDB" id="68328at2759"/>
<dbReference type="STRING" id="133412.A0A1R1YC49"/>
<dbReference type="PANTHER" id="PTHR11066:SF34">
    <property type="entry name" value="ACYL-COENZYME A THIOESTERASE 8"/>
    <property type="match status" value="1"/>
</dbReference>
<dbReference type="InterPro" id="IPR003703">
    <property type="entry name" value="Acyl_CoA_thio"/>
</dbReference>
<dbReference type="CDD" id="cd03444">
    <property type="entry name" value="Thioesterase_II_repeat1"/>
    <property type="match status" value="1"/>
</dbReference>
<dbReference type="GO" id="GO:0005782">
    <property type="term" value="C:peroxisomal matrix"/>
    <property type="evidence" value="ECO:0007669"/>
    <property type="project" value="TreeGrafter"/>
</dbReference>
<dbReference type="PANTHER" id="PTHR11066">
    <property type="entry name" value="ACYL-COA THIOESTERASE"/>
    <property type="match status" value="1"/>
</dbReference>
<dbReference type="GO" id="GO:0047617">
    <property type="term" value="F:fatty acyl-CoA hydrolase activity"/>
    <property type="evidence" value="ECO:0007669"/>
    <property type="project" value="InterPro"/>
</dbReference>
<dbReference type="Gene3D" id="3.10.129.10">
    <property type="entry name" value="Hotdog Thioesterase"/>
    <property type="match status" value="1"/>
</dbReference>